<evidence type="ECO:0000313" key="1">
    <source>
        <dbReference type="EMBL" id="ADZ09980.1"/>
    </source>
</evidence>
<evidence type="ECO:0000313" key="2">
    <source>
        <dbReference type="Proteomes" id="UP000007490"/>
    </source>
</evidence>
<protein>
    <submittedName>
        <fullName evidence="1">Uncharacterized protein</fullName>
    </submittedName>
</protein>
<reference evidence="1 2" key="2">
    <citation type="journal article" date="2014" name="Int. J. Syst. Evol. Microbiol.">
        <title>Methanobacterium paludis sp. nov. and a novel strain of Methanobacterium lacus isolated from northern peatlands.</title>
        <authorList>
            <person name="Cadillo-Quiroz H."/>
            <person name="Brauer S.L."/>
            <person name="Goodson N."/>
            <person name="Yavitt J.B."/>
            <person name="Zinder S.H."/>
        </authorList>
    </citation>
    <scope>NUCLEOTIDE SEQUENCE [LARGE SCALE GENOMIC DNA]</scope>
    <source>
        <strain evidence="1 2">AL-21</strain>
    </source>
</reference>
<proteinExistence type="predicted"/>
<keyword evidence="2" id="KW-1185">Reference proteome</keyword>
<organism evidence="1 2">
    <name type="scientific">Methanobacterium lacus (strain AL-21)</name>
    <dbReference type="NCBI Taxonomy" id="877455"/>
    <lineage>
        <taxon>Archaea</taxon>
        <taxon>Methanobacteriati</taxon>
        <taxon>Methanobacteriota</taxon>
        <taxon>Methanomada group</taxon>
        <taxon>Methanobacteria</taxon>
        <taxon>Methanobacteriales</taxon>
        <taxon>Methanobacteriaceae</taxon>
        <taxon>Methanobacterium</taxon>
    </lineage>
</organism>
<dbReference type="Proteomes" id="UP000007490">
    <property type="component" value="Chromosome"/>
</dbReference>
<reference evidence="2" key="1">
    <citation type="submission" date="2011-02" db="EMBL/GenBank/DDBJ databases">
        <title>Complete sequence of Methanobacterium sp. AL-21.</title>
        <authorList>
            <consortium name="US DOE Joint Genome Institute"/>
            <person name="Lucas S."/>
            <person name="Copeland A."/>
            <person name="Lapidus A."/>
            <person name="Cheng J.-F."/>
            <person name="Goodwin L."/>
            <person name="Pitluck S."/>
            <person name="Chertkov O."/>
            <person name="Detter J.C."/>
            <person name="Han C."/>
            <person name="Tapia R."/>
            <person name="Land M."/>
            <person name="Hauser L."/>
            <person name="Kyrpides N."/>
            <person name="Ivanova N."/>
            <person name="Mikhailova N."/>
            <person name="Pagani I."/>
            <person name="Cadillo-Quiroz H."/>
            <person name="Imachi H."/>
            <person name="Zinder S."/>
            <person name="Liu W."/>
            <person name="Woyke T."/>
        </authorList>
    </citation>
    <scope>NUCLEOTIDE SEQUENCE [LARGE SCALE GENOMIC DNA]</scope>
    <source>
        <strain evidence="2">AL-21</strain>
    </source>
</reference>
<dbReference type="KEGG" id="mel:Metbo_1757"/>
<name>F0T9V1_METLA</name>
<accession>F0T9V1</accession>
<dbReference type="AlphaFoldDB" id="F0T9V1"/>
<dbReference type="eggNOG" id="arCOG14009">
    <property type="taxonomic scope" value="Archaea"/>
</dbReference>
<dbReference type="EMBL" id="CP002551">
    <property type="protein sequence ID" value="ADZ09980.1"/>
    <property type="molecule type" value="Genomic_DNA"/>
</dbReference>
<sequence precursor="true">MNKLILISLCTILMFLSPVFAADSGSGTNIQGFGNNTDIYGTINNWFSTIQGDVNGFIDTENLQAKFGNYVNTSNIESTVNSNLQNMDIQAYLNDLMNNTDVQSFINNLNIQSITNNPDIQSFLNSLKINTGQN</sequence>
<gene>
    <name evidence="1" type="ordered locus">Metbo_1757</name>
</gene>
<dbReference type="GeneID" id="10278214"/>
<dbReference type="HOGENOM" id="CLU_1891446_0_0_2"/>
<dbReference type="RefSeq" id="WP_013645331.1">
    <property type="nucleotide sequence ID" value="NC_015216.1"/>
</dbReference>